<organism evidence="1">
    <name type="scientific">mine drainage metagenome</name>
    <dbReference type="NCBI Taxonomy" id="410659"/>
    <lineage>
        <taxon>unclassified sequences</taxon>
        <taxon>metagenomes</taxon>
        <taxon>ecological metagenomes</taxon>
    </lineage>
</organism>
<protein>
    <submittedName>
        <fullName evidence="1">Uncharacterized protein</fullName>
    </submittedName>
</protein>
<dbReference type="AlphaFoldDB" id="A0A1J5T7M0"/>
<reference evidence="1" key="1">
    <citation type="submission" date="2016-10" db="EMBL/GenBank/DDBJ databases">
        <title>Sequence of Gallionella enrichment culture.</title>
        <authorList>
            <person name="Poehlein A."/>
            <person name="Muehling M."/>
            <person name="Daniel R."/>
        </authorList>
    </citation>
    <scope>NUCLEOTIDE SEQUENCE</scope>
</reference>
<comment type="caution">
    <text evidence="1">The sequence shown here is derived from an EMBL/GenBank/DDBJ whole genome shotgun (WGS) entry which is preliminary data.</text>
</comment>
<evidence type="ECO:0000313" key="1">
    <source>
        <dbReference type="EMBL" id="OIR12232.1"/>
    </source>
</evidence>
<proteinExistence type="predicted"/>
<dbReference type="EMBL" id="MLJW01000018">
    <property type="protein sequence ID" value="OIR12232.1"/>
    <property type="molecule type" value="Genomic_DNA"/>
</dbReference>
<gene>
    <name evidence="1" type="ORF">GALL_64850</name>
</gene>
<sequence>MPFSFIILMNKEVLVVGIIPVEMATPFRLSIPVYLKVGSAANHTAAPLTTLDTTCKDAPLETAMDVHSGPWMENSALPEITAANAVLGDPAVCFTTFRPSFWK</sequence>
<name>A0A1J5T7M0_9ZZZZ</name>
<accession>A0A1J5T7M0</accession>